<proteinExistence type="predicted"/>
<organism evidence="2 3">
    <name type="scientific">Bordetella hinzii OH87 BAL007II</name>
    <dbReference type="NCBI Taxonomy" id="1331262"/>
    <lineage>
        <taxon>Bacteria</taxon>
        <taxon>Pseudomonadati</taxon>
        <taxon>Pseudomonadota</taxon>
        <taxon>Betaproteobacteria</taxon>
        <taxon>Burkholderiales</taxon>
        <taxon>Alcaligenaceae</taxon>
        <taxon>Bordetella</taxon>
    </lineage>
</organism>
<feature type="compositionally biased region" description="Basic residues" evidence="1">
    <location>
        <begin position="38"/>
        <end position="66"/>
    </location>
</feature>
<comment type="caution">
    <text evidence="2">The sequence shown here is derived from an EMBL/GenBank/DDBJ whole genome shotgun (WGS) entry which is preliminary data.</text>
</comment>
<reference evidence="2 3" key="1">
    <citation type="submission" date="2014-03" db="EMBL/GenBank/DDBJ databases">
        <title>Genome sequence of Bordetella hinzii.</title>
        <authorList>
            <person name="Register K."/>
            <person name="Harvill E."/>
            <person name="Goodfield L.L."/>
            <person name="Ivanov Y.V."/>
            <person name="Meyer J.A."/>
            <person name="Muse S.J."/>
            <person name="Jacobs N."/>
            <person name="Bendor L."/>
            <person name="Smallridge W.E."/>
            <person name="Brinkac L.M."/>
            <person name="Sanka R."/>
            <person name="Kim M."/>
            <person name="Losada L."/>
        </authorList>
    </citation>
    <scope>NUCLEOTIDE SEQUENCE [LARGE SCALE GENOMIC DNA]</scope>
    <source>
        <strain evidence="2 3">OH87 BAL007II</strain>
    </source>
</reference>
<gene>
    <name evidence="2" type="ORF">L544_1098</name>
</gene>
<accession>A0ABR4R386</accession>
<keyword evidence="3" id="KW-1185">Reference proteome</keyword>
<evidence type="ECO:0000313" key="3">
    <source>
        <dbReference type="Proteomes" id="UP000025748"/>
    </source>
</evidence>
<feature type="region of interest" description="Disordered" evidence="1">
    <location>
        <begin position="26"/>
        <end position="81"/>
    </location>
</feature>
<dbReference type="Proteomes" id="UP000025748">
    <property type="component" value="Unassembled WGS sequence"/>
</dbReference>
<protein>
    <submittedName>
        <fullName evidence="2">Uncharacterized protein</fullName>
    </submittedName>
</protein>
<sequence>MQPTADTADETVVCLLDLAHARPGVGSIDWEGNGPPHLGRRASDRRRCRIRPRRPRRRYSRARSPRARVNTRPYRRLSHSSDGLCARRRHRDLGTLVGGLIPLEAGLVHLVPQKRHQLAYYAHGSLAFLSACA</sequence>
<dbReference type="EMBL" id="JHEM01000010">
    <property type="protein sequence ID" value="KCB24902.1"/>
    <property type="molecule type" value="Genomic_DNA"/>
</dbReference>
<evidence type="ECO:0000256" key="1">
    <source>
        <dbReference type="SAM" id="MobiDB-lite"/>
    </source>
</evidence>
<name>A0ABR4R386_9BORD</name>
<evidence type="ECO:0000313" key="2">
    <source>
        <dbReference type="EMBL" id="KCB24902.1"/>
    </source>
</evidence>